<dbReference type="PROSITE" id="PS51462">
    <property type="entry name" value="NUDIX"/>
    <property type="match status" value="1"/>
</dbReference>
<evidence type="ECO:0000256" key="6">
    <source>
        <dbReference type="ARBA" id="ARBA00022801"/>
    </source>
</evidence>
<feature type="region of interest" description="Disordered" evidence="9">
    <location>
        <begin position="282"/>
        <end position="307"/>
    </location>
</feature>
<evidence type="ECO:0000313" key="11">
    <source>
        <dbReference type="EMBL" id="KAL1413227.1"/>
    </source>
</evidence>
<keyword evidence="6 11" id="KW-0378">Hydrolase</keyword>
<feature type="compositionally biased region" description="Polar residues" evidence="9">
    <location>
        <begin position="566"/>
        <end position="583"/>
    </location>
</feature>
<evidence type="ECO:0000256" key="8">
    <source>
        <dbReference type="ARBA" id="ARBA00023211"/>
    </source>
</evidence>
<dbReference type="SUPFAM" id="SSF140586">
    <property type="entry name" value="Dcp2 domain-like"/>
    <property type="match status" value="1"/>
</dbReference>
<comment type="caution">
    <text evidence="11">The sequence shown here is derived from an EMBL/GenBank/DDBJ whole genome shotgun (WGS) entry which is preliminary data.</text>
</comment>
<name>A0ABR3QFH1_9TREE</name>
<keyword evidence="8" id="KW-0464">Manganese</keyword>
<dbReference type="SMART" id="SM01125">
    <property type="entry name" value="DCP2"/>
    <property type="match status" value="1"/>
</dbReference>
<protein>
    <submittedName>
        <fullName evidence="11">mRNA-decapping enzyme subunit 2</fullName>
        <ecNumber evidence="11">3.6.1.62</ecNumber>
    </submittedName>
</protein>
<feature type="compositionally biased region" description="Gly residues" evidence="9">
    <location>
        <begin position="685"/>
        <end position="694"/>
    </location>
</feature>
<evidence type="ECO:0000256" key="5">
    <source>
        <dbReference type="ARBA" id="ARBA00022723"/>
    </source>
</evidence>
<dbReference type="Pfam" id="PF05026">
    <property type="entry name" value="DCP2"/>
    <property type="match status" value="1"/>
</dbReference>
<dbReference type="Gene3D" id="3.90.79.10">
    <property type="entry name" value="Nucleoside Triphosphate Pyrophosphohydrolase"/>
    <property type="match status" value="1"/>
</dbReference>
<feature type="region of interest" description="Disordered" evidence="9">
    <location>
        <begin position="446"/>
        <end position="745"/>
    </location>
</feature>
<evidence type="ECO:0000256" key="2">
    <source>
        <dbReference type="ARBA" id="ARBA00004496"/>
    </source>
</evidence>
<comment type="similarity">
    <text evidence="3">Belongs to the Nudix hydrolase family. DCP2 subfamily.</text>
</comment>
<dbReference type="SUPFAM" id="SSF55811">
    <property type="entry name" value="Nudix"/>
    <property type="match status" value="1"/>
</dbReference>
<feature type="compositionally biased region" description="Pro residues" evidence="9">
    <location>
        <begin position="635"/>
        <end position="646"/>
    </location>
</feature>
<feature type="compositionally biased region" description="Gly residues" evidence="9">
    <location>
        <begin position="734"/>
        <end position="745"/>
    </location>
</feature>
<dbReference type="PROSITE" id="PS00893">
    <property type="entry name" value="NUDIX_BOX"/>
    <property type="match status" value="1"/>
</dbReference>
<evidence type="ECO:0000313" key="12">
    <source>
        <dbReference type="Proteomes" id="UP001565368"/>
    </source>
</evidence>
<evidence type="ECO:0000256" key="9">
    <source>
        <dbReference type="SAM" id="MobiDB-lite"/>
    </source>
</evidence>
<keyword evidence="4" id="KW-0963">Cytoplasm</keyword>
<gene>
    <name evidence="11" type="primary">DCP2</name>
    <name evidence="11" type="ORF">Q8F55_000980</name>
</gene>
<evidence type="ECO:0000256" key="4">
    <source>
        <dbReference type="ARBA" id="ARBA00022490"/>
    </source>
</evidence>
<proteinExistence type="inferred from homology"/>
<accession>A0ABR3QFH1</accession>
<comment type="subcellular location">
    <subcellularLocation>
        <location evidence="2">Cytoplasm</location>
    </subcellularLocation>
</comment>
<dbReference type="InterPro" id="IPR036189">
    <property type="entry name" value="DCP2_BoxA_sf"/>
</dbReference>
<dbReference type="EC" id="3.6.1.62" evidence="11"/>
<dbReference type="InterPro" id="IPR044099">
    <property type="entry name" value="Dcp2_NUDIX"/>
</dbReference>
<dbReference type="Gene3D" id="1.10.10.1050">
    <property type="entry name" value="Dcp2, box A domain"/>
    <property type="match status" value="1"/>
</dbReference>
<organism evidence="11 12">
    <name type="scientific">Vanrija albida</name>
    <dbReference type="NCBI Taxonomy" id="181172"/>
    <lineage>
        <taxon>Eukaryota</taxon>
        <taxon>Fungi</taxon>
        <taxon>Dikarya</taxon>
        <taxon>Basidiomycota</taxon>
        <taxon>Agaricomycotina</taxon>
        <taxon>Tremellomycetes</taxon>
        <taxon>Trichosporonales</taxon>
        <taxon>Trichosporonaceae</taxon>
        <taxon>Vanrija</taxon>
    </lineage>
</organism>
<dbReference type="RefSeq" id="XP_069213171.1">
    <property type="nucleotide sequence ID" value="XM_069349627.1"/>
</dbReference>
<dbReference type="InterPro" id="IPR015797">
    <property type="entry name" value="NUDIX_hydrolase-like_dom_sf"/>
</dbReference>
<keyword evidence="7" id="KW-0694">RNA-binding</keyword>
<dbReference type="InterPro" id="IPR000086">
    <property type="entry name" value="NUDIX_hydrolase_dom"/>
</dbReference>
<dbReference type="PANTHER" id="PTHR23114:SF17">
    <property type="entry name" value="M7GPPPN-MRNA HYDROLASE"/>
    <property type="match status" value="1"/>
</dbReference>
<dbReference type="PANTHER" id="PTHR23114">
    <property type="entry name" value="M7GPPPN-MRNA HYDROLASE"/>
    <property type="match status" value="1"/>
</dbReference>
<feature type="domain" description="Nudix hydrolase" evidence="10">
    <location>
        <begin position="135"/>
        <end position="262"/>
    </location>
</feature>
<dbReference type="Pfam" id="PF00293">
    <property type="entry name" value="NUDIX"/>
    <property type="match status" value="1"/>
</dbReference>
<dbReference type="GO" id="GO:0140933">
    <property type="term" value="F:5'-(N(7)-methylguanosine 5'-triphospho)-[mRNA] hydrolase activity"/>
    <property type="evidence" value="ECO:0007669"/>
    <property type="project" value="UniProtKB-EC"/>
</dbReference>
<evidence type="ECO:0000256" key="1">
    <source>
        <dbReference type="ARBA" id="ARBA00001936"/>
    </source>
</evidence>
<reference evidence="11 12" key="1">
    <citation type="submission" date="2023-08" db="EMBL/GenBank/DDBJ databases">
        <title>Annotated Genome Sequence of Vanrija albida AlHP1.</title>
        <authorList>
            <person name="Herzog R."/>
        </authorList>
    </citation>
    <scope>NUCLEOTIDE SEQUENCE [LARGE SCALE GENOMIC DNA]</scope>
    <source>
        <strain evidence="11 12">AlHP1</strain>
    </source>
</reference>
<dbReference type="InterPro" id="IPR007722">
    <property type="entry name" value="DCP2_BoxA"/>
</dbReference>
<dbReference type="InterPro" id="IPR020084">
    <property type="entry name" value="NUDIX_hydrolase_CS"/>
</dbReference>
<dbReference type="EMBL" id="JBBXJM010000001">
    <property type="protein sequence ID" value="KAL1413227.1"/>
    <property type="molecule type" value="Genomic_DNA"/>
</dbReference>
<feature type="compositionally biased region" description="Polar residues" evidence="9">
    <location>
        <begin position="292"/>
        <end position="306"/>
    </location>
</feature>
<evidence type="ECO:0000256" key="3">
    <source>
        <dbReference type="ARBA" id="ARBA00005279"/>
    </source>
</evidence>
<keyword evidence="5" id="KW-0479">Metal-binding</keyword>
<feature type="compositionally biased region" description="Low complexity" evidence="9">
    <location>
        <begin position="622"/>
        <end position="634"/>
    </location>
</feature>
<keyword evidence="12" id="KW-1185">Reference proteome</keyword>
<feature type="compositionally biased region" description="Pro residues" evidence="9">
    <location>
        <begin position="701"/>
        <end position="717"/>
    </location>
</feature>
<feature type="region of interest" description="Disordered" evidence="9">
    <location>
        <begin position="1"/>
        <end position="43"/>
    </location>
</feature>
<evidence type="ECO:0000256" key="7">
    <source>
        <dbReference type="ARBA" id="ARBA00022884"/>
    </source>
</evidence>
<dbReference type="CDD" id="cd03672">
    <property type="entry name" value="NUDIX_Dcp2p_Nudt20"/>
    <property type="match status" value="1"/>
</dbReference>
<comment type="cofactor">
    <cofactor evidence="1">
        <name>Mn(2+)</name>
        <dbReference type="ChEBI" id="CHEBI:29035"/>
    </cofactor>
</comment>
<evidence type="ECO:0000259" key="10">
    <source>
        <dbReference type="PROSITE" id="PS51462"/>
    </source>
</evidence>
<sequence length="745" mass="80420">MPARPITPQRARPPHMDHRQSPAGPSQPPAATNTEDEDGGDENLFRDMSFEEVLEDLNARFLINLPEQETSLVRVYWQAEQAHWFYEDYIRPLNPFLPSLSQRQFTHLIIESSPLYANTNIDYDAIWEEYCAYKKMVPCCGGIIISANEDKVLMVRGWKSNAGWCFPRGKINSEESDMDCAIREVEEETGYDMSGRVNEKDFIKTQISAQEVTMFLAKGVDESTVFETQTRKEIGAIEWIPFYDLPTWTNKKGPKRTGGKGQKKFYNVTPFVGPLKKWLAKNGINPYPPRPKQNNNGNNIPGSTGKQAKERHLQPFAFDDSLPAQRPATAIDHLFAKFIQKDEGVLALESDNARKLDQLFCDLEPKSAEQQAQERKEDDALASLLSGLSTVSAAPAAPAAAPPPADPKQSKLLGILNAPKAASSNTPASPPRSTHQSNLLSMLASPPQAGASLNATPSPAPGSDNLDDRRSRQQALLEASFGSDFGGPQPNLSVPPRSHTHSAATSSGTYPTPNVAPIDMPSPQNYTHHSGWREPQQAPQQPNFNQYSPESPQRRQYGDSPHQYASPLQQPAQFTQPPYQQAPQGYLPSVPPNGGPAPSDHQRALLGTLFGAGGGGPPRQGFPPLGAPFQGGPYPFGPQGPQPGNLPPGFYGARPSAAGQYGAAPPPLQQQRVYNPGYPPPPGAAYGGGLGPQGGLLPQQPLGPPPGLAPLPVPPAAQPISPSAVHQPVPRPPVGGGLLGLMGGR</sequence>
<dbReference type="GeneID" id="95982023"/>
<dbReference type="Proteomes" id="UP001565368">
    <property type="component" value="Unassembled WGS sequence"/>
</dbReference>